<organism evidence="1 2">
    <name type="scientific">Ixodes persulcatus</name>
    <name type="common">Taiga tick</name>
    <dbReference type="NCBI Taxonomy" id="34615"/>
    <lineage>
        <taxon>Eukaryota</taxon>
        <taxon>Metazoa</taxon>
        <taxon>Ecdysozoa</taxon>
        <taxon>Arthropoda</taxon>
        <taxon>Chelicerata</taxon>
        <taxon>Arachnida</taxon>
        <taxon>Acari</taxon>
        <taxon>Parasitiformes</taxon>
        <taxon>Ixodida</taxon>
        <taxon>Ixodoidea</taxon>
        <taxon>Ixodidae</taxon>
        <taxon>Ixodinae</taxon>
        <taxon>Ixodes</taxon>
    </lineage>
</organism>
<protein>
    <submittedName>
        <fullName evidence="1">Uncharacterized protein</fullName>
    </submittedName>
</protein>
<keyword evidence="2" id="KW-1185">Reference proteome</keyword>
<proteinExistence type="predicted"/>
<dbReference type="EMBL" id="JABSTQ010005643">
    <property type="protein sequence ID" value="KAG0438884.1"/>
    <property type="molecule type" value="Genomic_DNA"/>
</dbReference>
<sequence length="86" mass="9717">NLSSVAALDRRLLSITPAHCVTRLPRSLATRSNWKASEWRHWLLYHCLPCTLGILHPSYWSHLSKLVEGVQSSPEIGAHFVLNGPY</sequence>
<feature type="non-terminal residue" evidence="1">
    <location>
        <position position="86"/>
    </location>
</feature>
<comment type="caution">
    <text evidence="1">The sequence shown here is derived from an EMBL/GenBank/DDBJ whole genome shotgun (WGS) entry which is preliminary data.</text>
</comment>
<dbReference type="Proteomes" id="UP000805193">
    <property type="component" value="Unassembled WGS sequence"/>
</dbReference>
<evidence type="ECO:0000313" key="2">
    <source>
        <dbReference type="Proteomes" id="UP000805193"/>
    </source>
</evidence>
<reference evidence="1 2" key="1">
    <citation type="journal article" date="2020" name="Cell">
        <title>Large-Scale Comparative Analyses of Tick Genomes Elucidate Their Genetic Diversity and Vector Capacities.</title>
        <authorList>
            <consortium name="Tick Genome and Microbiome Consortium (TIGMIC)"/>
            <person name="Jia N."/>
            <person name="Wang J."/>
            <person name="Shi W."/>
            <person name="Du L."/>
            <person name="Sun Y."/>
            <person name="Zhan W."/>
            <person name="Jiang J.F."/>
            <person name="Wang Q."/>
            <person name="Zhang B."/>
            <person name="Ji P."/>
            <person name="Bell-Sakyi L."/>
            <person name="Cui X.M."/>
            <person name="Yuan T.T."/>
            <person name="Jiang B.G."/>
            <person name="Yang W.F."/>
            <person name="Lam T.T."/>
            <person name="Chang Q.C."/>
            <person name="Ding S.J."/>
            <person name="Wang X.J."/>
            <person name="Zhu J.G."/>
            <person name="Ruan X.D."/>
            <person name="Zhao L."/>
            <person name="Wei J.T."/>
            <person name="Ye R.Z."/>
            <person name="Que T.C."/>
            <person name="Du C.H."/>
            <person name="Zhou Y.H."/>
            <person name="Cheng J.X."/>
            <person name="Dai P.F."/>
            <person name="Guo W.B."/>
            <person name="Han X.H."/>
            <person name="Huang E.J."/>
            <person name="Li L.F."/>
            <person name="Wei W."/>
            <person name="Gao Y.C."/>
            <person name="Liu J.Z."/>
            <person name="Shao H.Z."/>
            <person name="Wang X."/>
            <person name="Wang C.C."/>
            <person name="Yang T.C."/>
            <person name="Huo Q.B."/>
            <person name="Li W."/>
            <person name="Chen H.Y."/>
            <person name="Chen S.E."/>
            <person name="Zhou L.G."/>
            <person name="Ni X.B."/>
            <person name="Tian J.H."/>
            <person name="Sheng Y."/>
            <person name="Liu T."/>
            <person name="Pan Y.S."/>
            <person name="Xia L.Y."/>
            <person name="Li J."/>
            <person name="Zhao F."/>
            <person name="Cao W.C."/>
        </authorList>
    </citation>
    <scope>NUCLEOTIDE SEQUENCE [LARGE SCALE GENOMIC DNA]</scope>
    <source>
        <strain evidence="1">Iper-2018</strain>
    </source>
</reference>
<feature type="non-terminal residue" evidence="1">
    <location>
        <position position="1"/>
    </location>
</feature>
<evidence type="ECO:0000313" key="1">
    <source>
        <dbReference type="EMBL" id="KAG0438884.1"/>
    </source>
</evidence>
<name>A0AC60QTL5_IXOPE</name>
<accession>A0AC60QTL5</accession>
<gene>
    <name evidence="1" type="ORF">HPB47_016834</name>
</gene>